<dbReference type="Proteomes" id="UP001163324">
    <property type="component" value="Chromosome 6"/>
</dbReference>
<comment type="caution">
    <text evidence="1">The sequence shown here is derived from an EMBL/GenBank/DDBJ whole genome shotgun (WGS) entry which is preliminary data.</text>
</comment>
<evidence type="ECO:0000313" key="1">
    <source>
        <dbReference type="EMBL" id="KAI9898052.1"/>
    </source>
</evidence>
<organism evidence="1 2">
    <name type="scientific">Trichothecium roseum</name>
    <dbReference type="NCBI Taxonomy" id="47278"/>
    <lineage>
        <taxon>Eukaryota</taxon>
        <taxon>Fungi</taxon>
        <taxon>Dikarya</taxon>
        <taxon>Ascomycota</taxon>
        <taxon>Pezizomycotina</taxon>
        <taxon>Sordariomycetes</taxon>
        <taxon>Hypocreomycetidae</taxon>
        <taxon>Hypocreales</taxon>
        <taxon>Hypocreales incertae sedis</taxon>
        <taxon>Trichothecium</taxon>
    </lineage>
</organism>
<accession>A0ACC0UWL1</accession>
<protein>
    <submittedName>
        <fullName evidence="1">Uncharacterized protein</fullName>
    </submittedName>
</protein>
<evidence type="ECO:0000313" key="2">
    <source>
        <dbReference type="Proteomes" id="UP001163324"/>
    </source>
</evidence>
<dbReference type="EMBL" id="CM047945">
    <property type="protein sequence ID" value="KAI9898052.1"/>
    <property type="molecule type" value="Genomic_DNA"/>
</dbReference>
<sequence>MQPETCNAVRRKVRNWIESGAMKVGEFQKEIGVSFKTYGSFMNRTKTWYGDNTVTYWNAMLLFRKRELQGLPLQVPKAKTAGAGAGAGASTTKAGAAKKQDQLLDTGDVELPGEDTGSVVVFELPRNIRTKLNALLKKGVTQAALARALSQMMPEGATVSTHVLRTFLGHRHIMDGSDSAAFYAGYVLCEKLRLKEGKPKSKFREEVEAAHGPRGVPTHIGKGTSFICFKDERPHYDKWGVLHFN</sequence>
<reference evidence="1" key="1">
    <citation type="submission" date="2022-10" db="EMBL/GenBank/DDBJ databases">
        <title>Complete Genome of Trichothecium roseum strain YXFP-22015, a Plant Pathogen Isolated from Citrus.</title>
        <authorList>
            <person name="Wang Y."/>
            <person name="Zhu L."/>
        </authorList>
    </citation>
    <scope>NUCLEOTIDE SEQUENCE</scope>
    <source>
        <strain evidence="1">YXFP-22015</strain>
    </source>
</reference>
<name>A0ACC0UWL1_9HYPO</name>
<proteinExistence type="predicted"/>
<keyword evidence="2" id="KW-1185">Reference proteome</keyword>
<gene>
    <name evidence="1" type="ORF">N3K66_006412</name>
</gene>